<comment type="caution">
    <text evidence="5">The sequence shown here is derived from an EMBL/GenBank/DDBJ whole genome shotgun (WGS) entry which is preliminary data.</text>
</comment>
<dbReference type="OrthoDB" id="9792518at2"/>
<dbReference type="Gene3D" id="1.10.150.240">
    <property type="entry name" value="Putative phosphatase, domain 2"/>
    <property type="match status" value="1"/>
</dbReference>
<keyword evidence="6" id="KW-1185">Reference proteome</keyword>
<reference evidence="5 6" key="2">
    <citation type="submission" date="2013-04" db="EMBL/GenBank/DDBJ databases">
        <title>The Genome Sequence of Bilophila wadsworthia 3_1_6.</title>
        <authorList>
            <consortium name="The Broad Institute Genomics Platform"/>
            <person name="Earl A."/>
            <person name="Ward D."/>
            <person name="Feldgarden M."/>
            <person name="Gevers D."/>
            <person name="Sibley C."/>
            <person name="Strauss J."/>
            <person name="Allen-Vercoe E."/>
            <person name="Walker B."/>
            <person name="Young S."/>
            <person name="Zeng Q."/>
            <person name="Gargeya S."/>
            <person name="Fitzgerald M."/>
            <person name="Haas B."/>
            <person name="Abouelleil A."/>
            <person name="Allen A.W."/>
            <person name="Alvarado L."/>
            <person name="Arachchi H.M."/>
            <person name="Berlin A.M."/>
            <person name="Chapman S.B."/>
            <person name="Gainer-Dewar J."/>
            <person name="Goldberg J."/>
            <person name="Griggs A."/>
            <person name="Gujja S."/>
            <person name="Hansen M."/>
            <person name="Howarth C."/>
            <person name="Imamovic A."/>
            <person name="Ireland A."/>
            <person name="Larimer J."/>
            <person name="McCowan C."/>
            <person name="Murphy C."/>
            <person name="Pearson M."/>
            <person name="Poon T.W."/>
            <person name="Priest M."/>
            <person name="Roberts A."/>
            <person name="Saif S."/>
            <person name="Shea T."/>
            <person name="Sisk P."/>
            <person name="Sykes S."/>
            <person name="Wortman J."/>
            <person name="Nusbaum C."/>
            <person name="Birren B."/>
        </authorList>
    </citation>
    <scope>NUCLEOTIDE SEQUENCE [LARGE SCALE GENOMIC DNA]</scope>
    <source>
        <strain evidence="5 6">3_1_6</strain>
    </source>
</reference>
<dbReference type="GO" id="GO:0005829">
    <property type="term" value="C:cytosol"/>
    <property type="evidence" value="ECO:0007669"/>
    <property type="project" value="TreeGrafter"/>
</dbReference>
<evidence type="ECO:0000256" key="3">
    <source>
        <dbReference type="ARBA" id="ARBA00006171"/>
    </source>
</evidence>
<comment type="pathway">
    <text evidence="2">Organic acid metabolism; glycolate biosynthesis; glycolate from 2-phosphoglycolate: step 1/1.</text>
</comment>
<dbReference type="EC" id="3.1.3.18" evidence="4"/>
<dbReference type="GeneID" id="78086134"/>
<dbReference type="GO" id="GO:0006281">
    <property type="term" value="P:DNA repair"/>
    <property type="evidence" value="ECO:0007669"/>
    <property type="project" value="TreeGrafter"/>
</dbReference>
<dbReference type="STRING" id="563192.HMPREF0179_00994"/>
<sequence length="227" mass="25093">MNKQNHHAAIFDLDGTLLDTLDDLANAANAALHSAGYPQHPVAAYRQFVGNGLRMLVRRALPEGEADRVGPAGFEALVERTGANYARDWAVKTRPYPHIPELLQELQRRGIPLAVVTNKPHEWTLHMLKHYFPESPFLFIQGAMPNLPHKPDPTGALNAARHLDSIPNETVFVGDSNVDMLTAHNAGMTAVGVDWGFRGAQELKESGADKILYDPLELLPFFEKYAS</sequence>
<dbReference type="Pfam" id="PF13419">
    <property type="entry name" value="HAD_2"/>
    <property type="match status" value="1"/>
</dbReference>
<dbReference type="EMBL" id="ADCP02000001">
    <property type="protein sequence ID" value="EFV45180.1"/>
    <property type="molecule type" value="Genomic_DNA"/>
</dbReference>
<organism evidence="5 6">
    <name type="scientific">Bilophila wadsworthia (strain 3_1_6)</name>
    <dbReference type="NCBI Taxonomy" id="563192"/>
    <lineage>
        <taxon>Bacteria</taxon>
        <taxon>Pseudomonadati</taxon>
        <taxon>Thermodesulfobacteriota</taxon>
        <taxon>Desulfovibrionia</taxon>
        <taxon>Desulfovibrionales</taxon>
        <taxon>Desulfovibrionaceae</taxon>
        <taxon>Bilophila</taxon>
    </lineage>
</organism>
<dbReference type="GO" id="GO:0008967">
    <property type="term" value="F:phosphoglycolate phosphatase activity"/>
    <property type="evidence" value="ECO:0007669"/>
    <property type="project" value="UniProtKB-EC"/>
</dbReference>
<evidence type="ECO:0000256" key="4">
    <source>
        <dbReference type="ARBA" id="ARBA00013078"/>
    </source>
</evidence>
<dbReference type="HOGENOM" id="CLU_045011_19_1_7"/>
<dbReference type="RefSeq" id="WP_005025732.1">
    <property type="nucleotide sequence ID" value="NZ_KE150238.1"/>
</dbReference>
<dbReference type="SFLD" id="SFLDG01135">
    <property type="entry name" value="C1.5.6:_HAD__Beta-PGM__Phospha"/>
    <property type="match status" value="1"/>
</dbReference>
<dbReference type="InterPro" id="IPR006439">
    <property type="entry name" value="HAD-SF_hydro_IA"/>
</dbReference>
<evidence type="ECO:0000313" key="5">
    <source>
        <dbReference type="EMBL" id="EFV45180.1"/>
    </source>
</evidence>
<dbReference type="PANTHER" id="PTHR43434">
    <property type="entry name" value="PHOSPHOGLYCOLATE PHOSPHATASE"/>
    <property type="match status" value="1"/>
</dbReference>
<comment type="similarity">
    <text evidence="3">Belongs to the HAD-like hydrolase superfamily. CbbY/CbbZ/Gph/YieH family.</text>
</comment>
<dbReference type="SFLD" id="SFLDS00003">
    <property type="entry name" value="Haloacid_Dehalogenase"/>
    <property type="match status" value="1"/>
</dbReference>
<evidence type="ECO:0000256" key="2">
    <source>
        <dbReference type="ARBA" id="ARBA00004818"/>
    </source>
</evidence>
<dbReference type="InterPro" id="IPR023214">
    <property type="entry name" value="HAD_sf"/>
</dbReference>
<name>E5Y482_BILW3</name>
<dbReference type="InterPro" id="IPR036412">
    <property type="entry name" value="HAD-like_sf"/>
</dbReference>
<evidence type="ECO:0000313" key="6">
    <source>
        <dbReference type="Proteomes" id="UP000006034"/>
    </source>
</evidence>
<dbReference type="InterPro" id="IPR041492">
    <property type="entry name" value="HAD_2"/>
</dbReference>
<protein>
    <recommendedName>
        <fullName evidence="4">phosphoglycolate phosphatase</fullName>
        <ecNumber evidence="4">3.1.3.18</ecNumber>
    </recommendedName>
</protein>
<dbReference type="Gene3D" id="3.40.50.1000">
    <property type="entry name" value="HAD superfamily/HAD-like"/>
    <property type="match status" value="1"/>
</dbReference>
<comment type="catalytic activity">
    <reaction evidence="1">
        <text>2-phosphoglycolate + H2O = glycolate + phosphate</text>
        <dbReference type="Rhea" id="RHEA:14369"/>
        <dbReference type="ChEBI" id="CHEBI:15377"/>
        <dbReference type="ChEBI" id="CHEBI:29805"/>
        <dbReference type="ChEBI" id="CHEBI:43474"/>
        <dbReference type="ChEBI" id="CHEBI:58033"/>
        <dbReference type="EC" id="3.1.3.18"/>
    </reaction>
</comment>
<proteinExistence type="inferred from homology"/>
<accession>E5Y482</accession>
<evidence type="ECO:0000256" key="1">
    <source>
        <dbReference type="ARBA" id="ARBA00000830"/>
    </source>
</evidence>
<reference evidence="5 6" key="1">
    <citation type="submission" date="2010-10" db="EMBL/GenBank/DDBJ databases">
        <authorList>
            <consortium name="The Broad Institute Genome Sequencing Platform"/>
            <person name="Ward D."/>
            <person name="Earl A."/>
            <person name="Feldgarden M."/>
            <person name="Young S.K."/>
            <person name="Gargeya S."/>
            <person name="Zeng Q."/>
            <person name="Alvarado L."/>
            <person name="Berlin A."/>
            <person name="Bochicchio J."/>
            <person name="Chapman S.B."/>
            <person name="Chen Z."/>
            <person name="Freedman E."/>
            <person name="Gellesch M."/>
            <person name="Goldberg J."/>
            <person name="Griggs A."/>
            <person name="Gujja S."/>
            <person name="Heilman E."/>
            <person name="Heiman D."/>
            <person name="Howarth C."/>
            <person name="Mehta T."/>
            <person name="Neiman D."/>
            <person name="Pearson M."/>
            <person name="Roberts A."/>
            <person name="Saif S."/>
            <person name="Shea T."/>
            <person name="Shenoy N."/>
            <person name="Sisk P."/>
            <person name="Stolte C."/>
            <person name="Sykes S."/>
            <person name="White J."/>
            <person name="Yandava C."/>
            <person name="Allen-Vercoe E."/>
            <person name="Sibley C."/>
            <person name="Ambrose C.E."/>
            <person name="Strauss J."/>
            <person name="Daigneault M."/>
            <person name="Haas B."/>
            <person name="Nusbaum C."/>
            <person name="Birren B."/>
        </authorList>
    </citation>
    <scope>NUCLEOTIDE SEQUENCE [LARGE SCALE GENOMIC DNA]</scope>
    <source>
        <strain evidence="5 6">3_1_6</strain>
    </source>
</reference>
<dbReference type="InterPro" id="IPR023198">
    <property type="entry name" value="PGP-like_dom2"/>
</dbReference>
<dbReference type="NCBIfam" id="TIGR01509">
    <property type="entry name" value="HAD-SF-IA-v3"/>
    <property type="match status" value="1"/>
</dbReference>
<dbReference type="Proteomes" id="UP000006034">
    <property type="component" value="Unassembled WGS sequence"/>
</dbReference>
<dbReference type="InterPro" id="IPR050155">
    <property type="entry name" value="HAD-like_hydrolase_sf"/>
</dbReference>
<dbReference type="PANTHER" id="PTHR43434:SF1">
    <property type="entry name" value="PHOSPHOGLYCOLATE PHOSPHATASE"/>
    <property type="match status" value="1"/>
</dbReference>
<dbReference type="SUPFAM" id="SSF56784">
    <property type="entry name" value="HAD-like"/>
    <property type="match status" value="1"/>
</dbReference>
<dbReference type="eggNOG" id="COG0546">
    <property type="taxonomic scope" value="Bacteria"/>
</dbReference>
<dbReference type="SFLD" id="SFLDG01129">
    <property type="entry name" value="C1.5:_HAD__Beta-PGM__Phosphata"/>
    <property type="match status" value="1"/>
</dbReference>
<gene>
    <name evidence="5" type="ORF">HMPREF0179_00994</name>
</gene>
<dbReference type="AlphaFoldDB" id="E5Y482"/>
<dbReference type="NCBIfam" id="TIGR01549">
    <property type="entry name" value="HAD-SF-IA-v1"/>
    <property type="match status" value="1"/>
</dbReference>